<keyword evidence="5 9" id="KW-0460">Magnesium</keyword>
<dbReference type="GO" id="GO:0015095">
    <property type="term" value="F:magnesium ion transmembrane transporter activity"/>
    <property type="evidence" value="ECO:0007669"/>
    <property type="project" value="UniProtKB-UniRule"/>
</dbReference>
<keyword evidence="9" id="KW-0479">Metal-binding</keyword>
<dbReference type="Proteomes" id="UP000192907">
    <property type="component" value="Unassembled WGS sequence"/>
</dbReference>
<feature type="transmembrane region" description="Helical" evidence="9">
    <location>
        <begin position="313"/>
        <end position="339"/>
    </location>
</feature>
<dbReference type="Gene3D" id="1.25.60.10">
    <property type="entry name" value="MgtE N-terminal domain-like"/>
    <property type="match status" value="1"/>
</dbReference>
<dbReference type="SMART" id="SM00924">
    <property type="entry name" value="MgtE_N"/>
    <property type="match status" value="1"/>
</dbReference>
<keyword evidence="8" id="KW-0129">CBS domain</keyword>
<dbReference type="GO" id="GO:0005886">
    <property type="term" value="C:plasma membrane"/>
    <property type="evidence" value="ECO:0007669"/>
    <property type="project" value="UniProtKB-SubCell"/>
</dbReference>
<gene>
    <name evidence="11" type="ORF">SAMN06296036_101372</name>
</gene>
<reference evidence="12" key="1">
    <citation type="submission" date="2017-04" db="EMBL/GenBank/DDBJ databases">
        <authorList>
            <person name="Varghese N."/>
            <person name="Submissions S."/>
        </authorList>
    </citation>
    <scope>NUCLEOTIDE SEQUENCE [LARGE SCALE GENOMIC DNA]</scope>
    <source>
        <strain evidence="12">RKEM611</strain>
    </source>
</reference>
<feature type="transmembrane region" description="Helical" evidence="9">
    <location>
        <begin position="360"/>
        <end position="378"/>
    </location>
</feature>
<dbReference type="NCBIfam" id="TIGR00400">
    <property type="entry name" value="mgtE"/>
    <property type="match status" value="1"/>
</dbReference>
<dbReference type="Pfam" id="PF03448">
    <property type="entry name" value="MgtE_N"/>
    <property type="match status" value="1"/>
</dbReference>
<evidence type="ECO:0000256" key="3">
    <source>
        <dbReference type="ARBA" id="ARBA00022448"/>
    </source>
</evidence>
<evidence type="ECO:0000256" key="8">
    <source>
        <dbReference type="PROSITE-ProRule" id="PRU00703"/>
    </source>
</evidence>
<proteinExistence type="inferred from homology"/>
<evidence type="ECO:0000259" key="10">
    <source>
        <dbReference type="PROSITE" id="PS51371"/>
    </source>
</evidence>
<comment type="function">
    <text evidence="9">Acts as a magnesium transporter.</text>
</comment>
<keyword evidence="4 9" id="KW-0812">Transmembrane</keyword>
<keyword evidence="6 9" id="KW-1133">Transmembrane helix</keyword>
<dbReference type="Gene3D" id="3.10.580.10">
    <property type="entry name" value="CBS-domain"/>
    <property type="match status" value="1"/>
</dbReference>
<dbReference type="InterPro" id="IPR036739">
    <property type="entry name" value="SLC41_membr_dom_sf"/>
</dbReference>
<evidence type="ECO:0000256" key="2">
    <source>
        <dbReference type="ARBA" id="ARBA00009749"/>
    </source>
</evidence>
<dbReference type="InterPro" id="IPR006669">
    <property type="entry name" value="MgtE_transporter"/>
</dbReference>
<dbReference type="PANTHER" id="PTHR43773:SF1">
    <property type="entry name" value="MAGNESIUM TRANSPORTER MGTE"/>
    <property type="match status" value="1"/>
</dbReference>
<dbReference type="SUPFAM" id="SSF161093">
    <property type="entry name" value="MgtE membrane domain-like"/>
    <property type="match status" value="1"/>
</dbReference>
<evidence type="ECO:0000256" key="5">
    <source>
        <dbReference type="ARBA" id="ARBA00022842"/>
    </source>
</evidence>
<evidence type="ECO:0000256" key="7">
    <source>
        <dbReference type="ARBA" id="ARBA00023136"/>
    </source>
</evidence>
<comment type="similarity">
    <text evidence="2 9">Belongs to the SLC41A transporter family.</text>
</comment>
<feature type="transmembrane region" description="Helical" evidence="9">
    <location>
        <begin position="426"/>
        <end position="448"/>
    </location>
</feature>
<keyword evidence="3 9" id="KW-0813">Transport</keyword>
<dbReference type="InterPro" id="IPR046342">
    <property type="entry name" value="CBS_dom_sf"/>
</dbReference>
<dbReference type="SUPFAM" id="SSF54631">
    <property type="entry name" value="CBS-domain pair"/>
    <property type="match status" value="1"/>
</dbReference>
<evidence type="ECO:0000256" key="1">
    <source>
        <dbReference type="ARBA" id="ARBA00004141"/>
    </source>
</evidence>
<evidence type="ECO:0000313" key="11">
    <source>
        <dbReference type="EMBL" id="SME90515.1"/>
    </source>
</evidence>
<protein>
    <recommendedName>
        <fullName evidence="9">Magnesium transporter MgtE</fullName>
    </recommendedName>
</protein>
<feature type="transmembrane region" description="Helical" evidence="9">
    <location>
        <begin position="288"/>
        <end position="307"/>
    </location>
</feature>
<feature type="domain" description="CBS" evidence="10">
    <location>
        <begin position="203"/>
        <end position="259"/>
    </location>
</feature>
<dbReference type="Gene3D" id="1.10.357.20">
    <property type="entry name" value="SLC41 divalent cation transporters, integral membrane domain"/>
    <property type="match status" value="1"/>
</dbReference>
<dbReference type="InterPro" id="IPR006668">
    <property type="entry name" value="Mg_transptr_MgtE_intracell_dom"/>
</dbReference>
<organism evidence="11 12">
    <name type="scientific">Pseudobacteriovorax antillogorgiicola</name>
    <dbReference type="NCBI Taxonomy" id="1513793"/>
    <lineage>
        <taxon>Bacteria</taxon>
        <taxon>Pseudomonadati</taxon>
        <taxon>Bdellovibrionota</taxon>
        <taxon>Oligoflexia</taxon>
        <taxon>Oligoflexales</taxon>
        <taxon>Pseudobacteriovoracaceae</taxon>
        <taxon>Pseudobacteriovorax</taxon>
    </lineage>
</organism>
<dbReference type="InterPro" id="IPR000644">
    <property type="entry name" value="CBS_dom"/>
</dbReference>
<dbReference type="CDD" id="cd04606">
    <property type="entry name" value="CBS_pair_Mg_transporter"/>
    <property type="match status" value="1"/>
</dbReference>
<dbReference type="GO" id="GO:0046872">
    <property type="term" value="F:metal ion binding"/>
    <property type="evidence" value="ECO:0007669"/>
    <property type="project" value="UniProtKB-KW"/>
</dbReference>
<dbReference type="SUPFAM" id="SSF158791">
    <property type="entry name" value="MgtE N-terminal domain-like"/>
    <property type="match status" value="1"/>
</dbReference>
<dbReference type="Pfam" id="PF00571">
    <property type="entry name" value="CBS"/>
    <property type="match status" value="2"/>
</dbReference>
<feature type="transmembrane region" description="Helical" evidence="9">
    <location>
        <begin position="390"/>
        <end position="414"/>
    </location>
</feature>
<keyword evidence="9" id="KW-1003">Cell membrane</keyword>
<dbReference type="RefSeq" id="WP_159455072.1">
    <property type="nucleotide sequence ID" value="NZ_FWZT01000001.1"/>
</dbReference>
<dbReference type="AlphaFoldDB" id="A0A1Y6B5E3"/>
<evidence type="ECO:0000256" key="6">
    <source>
        <dbReference type="ARBA" id="ARBA00022989"/>
    </source>
</evidence>
<dbReference type="InterPro" id="IPR006667">
    <property type="entry name" value="SLC41_membr_dom"/>
</dbReference>
<accession>A0A1Y6B5E3</accession>
<evidence type="ECO:0000313" key="12">
    <source>
        <dbReference type="Proteomes" id="UP000192907"/>
    </source>
</evidence>
<dbReference type="STRING" id="1513793.SAMN06296036_101372"/>
<keyword evidence="12" id="KW-1185">Reference proteome</keyword>
<dbReference type="PROSITE" id="PS51371">
    <property type="entry name" value="CBS"/>
    <property type="match status" value="2"/>
</dbReference>
<evidence type="ECO:0000256" key="4">
    <source>
        <dbReference type="ARBA" id="ARBA00022692"/>
    </source>
</evidence>
<comment type="subcellular location">
    <subcellularLocation>
        <location evidence="9">Cell membrane</location>
        <topology evidence="9">Multi-pass membrane protein</topology>
    </subcellularLocation>
    <subcellularLocation>
        <location evidence="1">Membrane</location>
        <topology evidence="1">Multi-pass membrane protein</topology>
    </subcellularLocation>
</comment>
<comment type="subunit">
    <text evidence="9">Homodimer.</text>
</comment>
<dbReference type="EMBL" id="FWZT01000001">
    <property type="protein sequence ID" value="SME90515.1"/>
    <property type="molecule type" value="Genomic_DNA"/>
</dbReference>
<keyword evidence="7 9" id="KW-0472">Membrane</keyword>
<feature type="domain" description="CBS" evidence="10">
    <location>
        <begin position="136"/>
        <end position="199"/>
    </location>
</feature>
<dbReference type="InterPro" id="IPR038076">
    <property type="entry name" value="MgtE_N_sf"/>
</dbReference>
<sequence>MHEELTAESLTQYMDSKNFEEIRSAFKSMEIADISEILQDLDLSYTIAFFRMIPKDRRSEVFSYLPFERQREMLEKLPQIVAVNVLNEMEPVDRTQLLEELPEDVRVKKIAMLDPEERNMAWQLLSYPEDSIGRLMSPEFLAIAAKMTVREALADIRWNAEKIRESLLNHIFVIDEKGRLQGHLNLASLVVADPGSKKVSELVDPTPYSISVYEDEGVAVDYFRKYDRPYIPVVDNDGVLVGIVEADDIFDVAEEEATEDIQAFGGQASLEDSYLHTPMTTLFKKRGGWLATIFLMMMFTANVLQAYEDSFALKFIIIFLPLIISSGGNSGSQAASLIIRGLAVKDINLSDWAKVLRREIVMGLGLGIVLGALGYWRVVWIGDHGLGAGIAIGFSLVAVVTFGAVAGSMLPFILKGMKLDPAVSSSPVIASLVDIFGIFILFNIAIIISKYMGF</sequence>
<name>A0A1Y6B5E3_9BACT</name>
<dbReference type="Pfam" id="PF01769">
    <property type="entry name" value="MgtE"/>
    <property type="match status" value="1"/>
</dbReference>
<evidence type="ECO:0000256" key="9">
    <source>
        <dbReference type="RuleBase" id="RU362011"/>
    </source>
</evidence>
<dbReference type="PANTHER" id="PTHR43773">
    <property type="entry name" value="MAGNESIUM TRANSPORTER MGTE"/>
    <property type="match status" value="1"/>
</dbReference>